<dbReference type="OrthoDB" id="9809920at2"/>
<dbReference type="Gene3D" id="3.65.10.10">
    <property type="entry name" value="Enolpyruvate transferase domain"/>
    <property type="match status" value="2"/>
</dbReference>
<dbReference type="Proteomes" id="UP000269883">
    <property type="component" value="Chromosome"/>
</dbReference>
<dbReference type="UniPathway" id="UPA00053">
    <property type="reaction ID" value="UER00089"/>
</dbReference>
<sequence length="443" mass="46733">MQTTGTVHIQAPASKSMSHRAVIAASLADGRSLLHNVLDSDDLTRTMDCLKACGASFEFKGRDLEVVGVAGRPRGGSDEPADLYMHESGTTCRLMTGVAAAGQGLFRVRGVQRMHERPIGALAKALASQGVDFTWEGQEGYPPLVMRTEGLPGGEITVDVGESSQYLSGLLLAAVCAGSETVINIGGTKVVSWPYVALTLQTLEDFGISFAVECQEAGRWVETAWRAVTTVAPGQIRFRVSPGAYAAGDRRVEGDWSNASYFLAAGAVGPRPVVVSGLRRDSLQGDRAMLSILERMGARITWQDDAVTVAPPESGRLVGLEVDMASCPDIVPTVAAAAAFADGPTLISGVAHLRIKECDRLDGTAGTLRKAGTTVEVLDDGLKIIPGALAQEGDLPVTTFGDHRMAMSSALFALAGMSVNCDDAGCVCKSFPTFWDEWNKVVS</sequence>
<evidence type="ECO:0000256" key="1">
    <source>
        <dbReference type="ARBA" id="ARBA00004811"/>
    </source>
</evidence>
<keyword evidence="3 7" id="KW-0028">Amino-acid biosynthesis</keyword>
<feature type="binding site" evidence="7">
    <location>
        <position position="16"/>
    </location>
    <ligand>
        <name>3-phosphoshikimate</name>
        <dbReference type="ChEBI" id="CHEBI:145989"/>
    </ligand>
</feature>
<keyword evidence="7" id="KW-0963">Cytoplasm</keyword>
<feature type="domain" description="Enolpyruvate transferase" evidence="8">
    <location>
        <begin position="8"/>
        <end position="438"/>
    </location>
</feature>
<feature type="binding site" evidence="7">
    <location>
        <position position="429"/>
    </location>
    <ligand>
        <name>phosphoenolpyruvate</name>
        <dbReference type="ChEBI" id="CHEBI:58702"/>
    </ligand>
</feature>
<dbReference type="PANTHER" id="PTHR21090:SF5">
    <property type="entry name" value="PENTAFUNCTIONAL AROM POLYPEPTIDE"/>
    <property type="match status" value="1"/>
</dbReference>
<dbReference type="InterPro" id="IPR013792">
    <property type="entry name" value="RNA3'P_cycl/enolpyr_Trfase_a/b"/>
</dbReference>
<reference evidence="9 10" key="1">
    <citation type="journal article" date="2018" name="Sci. Adv.">
        <title>Multi-heme cytochromes provide a pathway for survival in energy-limited environments.</title>
        <authorList>
            <person name="Deng X."/>
            <person name="Dohmae N."/>
            <person name="Nealson K.H."/>
            <person name="Hashimoto K."/>
            <person name="Okamoto A."/>
        </authorList>
    </citation>
    <scope>NUCLEOTIDE SEQUENCE [LARGE SCALE GENOMIC DNA]</scope>
    <source>
        <strain evidence="9 10">IS5</strain>
    </source>
</reference>
<comment type="catalytic activity">
    <reaction evidence="6">
        <text>3-phosphoshikimate + phosphoenolpyruvate = 5-O-(1-carboxyvinyl)-3-phosphoshikimate + phosphate</text>
        <dbReference type="Rhea" id="RHEA:21256"/>
        <dbReference type="ChEBI" id="CHEBI:43474"/>
        <dbReference type="ChEBI" id="CHEBI:57701"/>
        <dbReference type="ChEBI" id="CHEBI:58702"/>
        <dbReference type="ChEBI" id="CHEBI:145989"/>
        <dbReference type="EC" id="2.5.1.19"/>
    </reaction>
    <physiologicalReaction direction="left-to-right" evidence="6">
        <dbReference type="Rhea" id="RHEA:21257"/>
    </physiologicalReaction>
</comment>
<evidence type="ECO:0000256" key="6">
    <source>
        <dbReference type="ARBA" id="ARBA00044633"/>
    </source>
</evidence>
<dbReference type="InterPro" id="IPR023193">
    <property type="entry name" value="EPSP_synthase_CS"/>
</dbReference>
<evidence type="ECO:0000256" key="2">
    <source>
        <dbReference type="ARBA" id="ARBA00009948"/>
    </source>
</evidence>
<feature type="binding site" evidence="7">
    <location>
        <position position="89"/>
    </location>
    <ligand>
        <name>phosphoenolpyruvate</name>
        <dbReference type="ChEBI" id="CHEBI:58702"/>
    </ligand>
</feature>
<proteinExistence type="inferred from homology"/>
<dbReference type="GO" id="GO:0005737">
    <property type="term" value="C:cytoplasm"/>
    <property type="evidence" value="ECO:0007669"/>
    <property type="project" value="UniProtKB-SubCell"/>
</dbReference>
<feature type="binding site" evidence="7">
    <location>
        <position position="15"/>
    </location>
    <ligand>
        <name>3-phosphoshikimate</name>
        <dbReference type="ChEBI" id="CHEBI:145989"/>
    </ligand>
</feature>
<feature type="binding site" evidence="7">
    <location>
        <position position="165"/>
    </location>
    <ligand>
        <name>phosphoenolpyruvate</name>
        <dbReference type="ChEBI" id="CHEBI:58702"/>
    </ligand>
</feature>
<evidence type="ECO:0000313" key="9">
    <source>
        <dbReference type="EMBL" id="BBD09735.1"/>
    </source>
</evidence>
<comment type="subcellular location">
    <subcellularLocation>
        <location evidence="7">Cytoplasm</location>
    </subcellularLocation>
</comment>
<feature type="binding site" evidence="7">
    <location>
        <position position="356"/>
    </location>
    <ligand>
        <name>3-phosphoshikimate</name>
        <dbReference type="ChEBI" id="CHEBI:145989"/>
    </ligand>
</feature>
<dbReference type="SUPFAM" id="SSF55205">
    <property type="entry name" value="EPT/RTPC-like"/>
    <property type="match status" value="1"/>
</dbReference>
<dbReference type="GO" id="GO:0009073">
    <property type="term" value="P:aromatic amino acid family biosynthetic process"/>
    <property type="evidence" value="ECO:0007669"/>
    <property type="project" value="UniProtKB-KW"/>
</dbReference>
<keyword evidence="5 7" id="KW-0057">Aromatic amino acid biosynthesis</keyword>
<dbReference type="NCBIfam" id="TIGR01356">
    <property type="entry name" value="aroA"/>
    <property type="match status" value="1"/>
</dbReference>
<feature type="binding site" evidence="7">
    <location>
        <position position="192"/>
    </location>
    <ligand>
        <name>3-phosphoshikimate</name>
        <dbReference type="ChEBI" id="CHEBI:145989"/>
    </ligand>
</feature>
<comment type="pathway">
    <text evidence="1 7">Metabolic intermediate biosynthesis; chorismate biosynthesis; chorismate from D-erythrose 4-phosphate and phosphoenolpyruvate: step 6/7.</text>
</comment>
<evidence type="ECO:0000256" key="4">
    <source>
        <dbReference type="ARBA" id="ARBA00022679"/>
    </source>
</evidence>
<dbReference type="AlphaFoldDB" id="A0A2Z6B2R8"/>
<dbReference type="EMBL" id="AP017378">
    <property type="protein sequence ID" value="BBD09735.1"/>
    <property type="molecule type" value="Genomic_DNA"/>
</dbReference>
<evidence type="ECO:0000256" key="7">
    <source>
        <dbReference type="HAMAP-Rule" id="MF_00210"/>
    </source>
</evidence>
<dbReference type="InterPro" id="IPR036968">
    <property type="entry name" value="Enolpyruvate_Tfrase_sf"/>
</dbReference>
<keyword evidence="10" id="KW-1185">Reference proteome</keyword>
<evidence type="ECO:0000256" key="5">
    <source>
        <dbReference type="ARBA" id="ARBA00023141"/>
    </source>
</evidence>
<organism evidence="9 10">
    <name type="scientific">Desulfovibrio ferrophilus</name>
    <dbReference type="NCBI Taxonomy" id="241368"/>
    <lineage>
        <taxon>Bacteria</taxon>
        <taxon>Pseudomonadati</taxon>
        <taxon>Thermodesulfobacteriota</taxon>
        <taxon>Desulfovibrionia</taxon>
        <taxon>Desulfovibrionales</taxon>
        <taxon>Desulfovibrionaceae</taxon>
        <taxon>Desulfovibrio</taxon>
    </lineage>
</organism>
<feature type="binding site" evidence="7">
    <location>
        <position position="163"/>
    </location>
    <ligand>
        <name>3-phosphoshikimate</name>
        <dbReference type="ChEBI" id="CHEBI:145989"/>
    </ligand>
</feature>
<feature type="active site" description="Proton acceptor" evidence="7">
    <location>
        <position position="329"/>
    </location>
</feature>
<accession>A0A2Z6B2R8</accession>
<dbReference type="GO" id="GO:0008652">
    <property type="term" value="P:amino acid biosynthetic process"/>
    <property type="evidence" value="ECO:0007669"/>
    <property type="project" value="UniProtKB-KW"/>
</dbReference>
<dbReference type="Pfam" id="PF00275">
    <property type="entry name" value="EPSP_synthase"/>
    <property type="match status" value="1"/>
</dbReference>
<dbReference type="CDD" id="cd01556">
    <property type="entry name" value="EPSP_synthase"/>
    <property type="match status" value="1"/>
</dbReference>
<dbReference type="PANTHER" id="PTHR21090">
    <property type="entry name" value="AROM/DEHYDROQUINATE SYNTHASE"/>
    <property type="match status" value="1"/>
</dbReference>
<gene>
    <name evidence="7 9" type="primary">aroA</name>
    <name evidence="9" type="ORF">DFE_3009</name>
</gene>
<feature type="binding site" evidence="7">
    <location>
        <position position="117"/>
    </location>
    <ligand>
        <name>phosphoenolpyruvate</name>
        <dbReference type="ChEBI" id="CHEBI:58702"/>
    </ligand>
</feature>
<feature type="binding site" evidence="7">
    <location>
        <position position="15"/>
    </location>
    <ligand>
        <name>phosphoenolpyruvate</name>
        <dbReference type="ChEBI" id="CHEBI:58702"/>
    </ligand>
</feature>
<comment type="caution">
    <text evidence="7">Lacks conserved residue(s) required for the propagation of feature annotation.</text>
</comment>
<dbReference type="GO" id="GO:0009423">
    <property type="term" value="P:chorismate biosynthetic process"/>
    <property type="evidence" value="ECO:0007669"/>
    <property type="project" value="UniProtKB-UniRule"/>
</dbReference>
<name>A0A2Z6B2R8_9BACT</name>
<dbReference type="InterPro" id="IPR001986">
    <property type="entry name" value="Enolpyruvate_Tfrase_dom"/>
</dbReference>
<comment type="similarity">
    <text evidence="2 7">Belongs to the EPSP synthase family.</text>
</comment>
<evidence type="ECO:0000259" key="8">
    <source>
        <dbReference type="Pfam" id="PF00275"/>
    </source>
</evidence>
<comment type="subunit">
    <text evidence="7">Monomer.</text>
</comment>
<protein>
    <recommendedName>
        <fullName evidence="7">3-phosphoshikimate 1-carboxyvinyltransferase</fullName>
        <ecNumber evidence="7">2.5.1.19</ecNumber>
    </recommendedName>
    <alternativeName>
        <fullName evidence="7">5-enolpyruvylshikimate-3-phosphate synthase</fullName>
        <shortName evidence="7">EPSP synthase</shortName>
        <shortName evidence="7">EPSPS</shortName>
    </alternativeName>
</protein>
<feature type="binding site" evidence="7">
    <location>
        <position position="404"/>
    </location>
    <ligand>
        <name>phosphoenolpyruvate</name>
        <dbReference type="ChEBI" id="CHEBI:58702"/>
    </ligand>
</feature>
<comment type="function">
    <text evidence="7">Catalyzes the transfer of the enolpyruvyl moiety of phosphoenolpyruvate (PEP) to the 5-hydroxyl of shikimate-3-phosphate (S3P) to produce enolpyruvyl shikimate-3-phosphate and inorganic phosphate.</text>
</comment>
<keyword evidence="4 7" id="KW-0808">Transferase</keyword>
<feature type="binding site" evidence="7">
    <location>
        <position position="20"/>
    </location>
    <ligand>
        <name>3-phosphoshikimate</name>
        <dbReference type="ChEBI" id="CHEBI:145989"/>
    </ligand>
</feature>
<dbReference type="PIRSF" id="PIRSF000505">
    <property type="entry name" value="EPSPS"/>
    <property type="match status" value="1"/>
</dbReference>
<feature type="binding site" evidence="7">
    <location>
        <position position="164"/>
    </location>
    <ligand>
        <name>3-phosphoshikimate</name>
        <dbReference type="ChEBI" id="CHEBI:145989"/>
    </ligand>
</feature>
<dbReference type="HAMAP" id="MF_00210">
    <property type="entry name" value="EPSP_synth"/>
    <property type="match status" value="1"/>
</dbReference>
<feature type="binding site" evidence="7">
    <location>
        <position position="329"/>
    </location>
    <ligand>
        <name>3-phosphoshikimate</name>
        <dbReference type="ChEBI" id="CHEBI:145989"/>
    </ligand>
</feature>
<dbReference type="EC" id="2.5.1.19" evidence="7"/>
<dbReference type="InterPro" id="IPR006264">
    <property type="entry name" value="EPSP_synthase"/>
</dbReference>
<evidence type="ECO:0000313" key="10">
    <source>
        <dbReference type="Proteomes" id="UP000269883"/>
    </source>
</evidence>
<evidence type="ECO:0000256" key="3">
    <source>
        <dbReference type="ARBA" id="ARBA00022605"/>
    </source>
</evidence>
<feature type="binding site" evidence="7">
    <location>
        <position position="165"/>
    </location>
    <ligand>
        <name>3-phosphoshikimate</name>
        <dbReference type="ChEBI" id="CHEBI:145989"/>
    </ligand>
</feature>
<dbReference type="PROSITE" id="PS00885">
    <property type="entry name" value="EPSP_SYNTHASE_2"/>
    <property type="match status" value="1"/>
</dbReference>
<feature type="binding site" evidence="7">
    <location>
        <position position="360"/>
    </location>
    <ligand>
        <name>phosphoenolpyruvate</name>
        <dbReference type="ChEBI" id="CHEBI:58702"/>
    </ligand>
</feature>
<dbReference type="GO" id="GO:0003866">
    <property type="term" value="F:3-phosphoshikimate 1-carboxyvinyltransferase activity"/>
    <property type="evidence" value="ECO:0007669"/>
    <property type="project" value="UniProtKB-UniRule"/>
</dbReference>
<dbReference type="KEGG" id="dfl:DFE_3009"/>